<reference evidence="2" key="1">
    <citation type="journal article" date="2010" name="Nat. Biotechnol.">
        <title>Draft genome sequence of the oilseed species Ricinus communis.</title>
        <authorList>
            <person name="Chan A.P."/>
            <person name="Crabtree J."/>
            <person name="Zhao Q."/>
            <person name="Lorenzi H."/>
            <person name="Orvis J."/>
            <person name="Puiu D."/>
            <person name="Melake-Berhan A."/>
            <person name="Jones K.M."/>
            <person name="Redman J."/>
            <person name="Chen G."/>
            <person name="Cahoon E.B."/>
            <person name="Gedil M."/>
            <person name="Stanke M."/>
            <person name="Haas B.J."/>
            <person name="Wortman J.R."/>
            <person name="Fraser-Liggett C.M."/>
            <person name="Ravel J."/>
            <person name="Rabinowicz P.D."/>
        </authorList>
    </citation>
    <scope>NUCLEOTIDE SEQUENCE [LARGE SCALE GENOMIC DNA]</scope>
    <source>
        <strain evidence="2">cv. Hale</strain>
    </source>
</reference>
<evidence type="ECO:0000313" key="2">
    <source>
        <dbReference type="Proteomes" id="UP000008311"/>
    </source>
</evidence>
<dbReference type="AlphaFoldDB" id="B9TPP3"/>
<name>B9TPP3_RICCO</name>
<keyword evidence="2" id="KW-1185">Reference proteome</keyword>
<protein>
    <submittedName>
        <fullName evidence="1">Uncharacterized protein</fullName>
    </submittedName>
</protein>
<sequence>QLKADTEAGRHLGGQGGGELDGQRLVILLPAQRRAAAQQRHHLHRSRFESGLASQRRDAHAAFRRAERDRIQRAGLGGEADVPRRVGGVFLEVAGGGLGRALAVDLPRPGAVDGVAVHRHPFAHLAQELQRLGRQAAIRILHHVQQQVAILADDVGQHVHHFGRVLVLVALAVEPVADR</sequence>
<evidence type="ECO:0000313" key="1">
    <source>
        <dbReference type="EMBL" id="EEF22171.1"/>
    </source>
</evidence>
<dbReference type="InParanoid" id="B9TPP3"/>
<proteinExistence type="predicted"/>
<gene>
    <name evidence="1" type="ORF">RCOM_2044910</name>
</gene>
<accession>B9TPP3</accession>
<feature type="non-terminal residue" evidence="1">
    <location>
        <position position="1"/>
    </location>
</feature>
<dbReference type="Proteomes" id="UP000008311">
    <property type="component" value="Unassembled WGS sequence"/>
</dbReference>
<dbReference type="EMBL" id="EQ996310">
    <property type="protein sequence ID" value="EEF22171.1"/>
    <property type="molecule type" value="Genomic_DNA"/>
</dbReference>
<organism evidence="1 2">
    <name type="scientific">Ricinus communis</name>
    <name type="common">Castor bean</name>
    <dbReference type="NCBI Taxonomy" id="3988"/>
    <lineage>
        <taxon>Eukaryota</taxon>
        <taxon>Viridiplantae</taxon>
        <taxon>Streptophyta</taxon>
        <taxon>Embryophyta</taxon>
        <taxon>Tracheophyta</taxon>
        <taxon>Spermatophyta</taxon>
        <taxon>Magnoliopsida</taxon>
        <taxon>eudicotyledons</taxon>
        <taxon>Gunneridae</taxon>
        <taxon>Pentapetalae</taxon>
        <taxon>rosids</taxon>
        <taxon>fabids</taxon>
        <taxon>Malpighiales</taxon>
        <taxon>Euphorbiaceae</taxon>
        <taxon>Acalyphoideae</taxon>
        <taxon>Acalypheae</taxon>
        <taxon>Ricinus</taxon>
    </lineage>
</organism>
<feature type="non-terminal residue" evidence="1">
    <location>
        <position position="179"/>
    </location>
</feature>